<name>A0A2U1B8V0_9BACT</name>
<sequence>MNSTILNNELLSDQFCDLRDKYGLPFVYDKAGKEVVGINQRFFAALYCQARNLLFDKDEKKFFLYDQSTGLWQEQSSNAQLCDVAQLIMQYVPNDYIRLSTSRMISQIQSFIKGLAEKRGAFQNKKKNVIHVANGILEFISGGGWELRNPQPEDYSRNRSEIIYNPESQCPQFLDQLLGEAMPEEDISLLQQYAGLVLLGYNLSQKVLLLTGSAGGGKSTLVNILEGLIGRHNCCELRTEHLDQRFEIARFVGKTLLTAKDVKSSFLNTPGAAKIKALTGKDTLTADFKGVSTGVDVIGNFNVVITANTELHVALDGDKEAWRRRLLWIKYELPPTSTPIADFDEKILTEEGAGVLNWALEGARKLLVEGGKIRMTAKQTERVDKLLLESDTVGQFVHKCIVLSPGLNATSEELWSQFYHYCDYQGLTPGSRKQFFIELKNAMLTKFHLSQSHRISRGNTLKRGYEGIRIRKDC</sequence>
<dbReference type="EMBL" id="QEKH01000004">
    <property type="protein sequence ID" value="PVY44957.1"/>
    <property type="molecule type" value="Genomic_DNA"/>
</dbReference>
<dbReference type="Proteomes" id="UP000245959">
    <property type="component" value="Unassembled WGS sequence"/>
</dbReference>
<evidence type="ECO:0000256" key="2">
    <source>
        <dbReference type="ARBA" id="ARBA00022801"/>
    </source>
</evidence>
<reference evidence="5 6" key="1">
    <citation type="submission" date="2018-04" db="EMBL/GenBank/DDBJ databases">
        <title>Genomic Encyclopedia of Type Strains, Phase IV (KMG-IV): sequencing the most valuable type-strain genomes for metagenomic binning, comparative biology and taxonomic classification.</title>
        <authorList>
            <person name="Goeker M."/>
        </authorList>
    </citation>
    <scope>NUCLEOTIDE SEQUENCE [LARGE SCALE GENOMIC DNA]</scope>
    <source>
        <strain evidence="5 6">DSM 14823</strain>
    </source>
</reference>
<evidence type="ECO:0000259" key="4">
    <source>
        <dbReference type="PROSITE" id="PS51206"/>
    </source>
</evidence>
<dbReference type="SUPFAM" id="SSF52540">
    <property type="entry name" value="P-loop containing nucleoside triphosphate hydrolases"/>
    <property type="match status" value="1"/>
</dbReference>
<keyword evidence="1" id="KW-0547">Nucleotide-binding</keyword>
<dbReference type="InterPro" id="IPR014818">
    <property type="entry name" value="Phage/plasmid_primase_P4_C"/>
</dbReference>
<dbReference type="InterPro" id="IPR014015">
    <property type="entry name" value="Helicase_SF3_DNA-vir"/>
</dbReference>
<feature type="domain" description="SF3 helicase" evidence="4">
    <location>
        <begin position="185"/>
        <end position="356"/>
    </location>
</feature>
<dbReference type="PANTHER" id="PTHR35372">
    <property type="entry name" value="ATP BINDING PROTEIN-RELATED"/>
    <property type="match status" value="1"/>
</dbReference>
<evidence type="ECO:0000256" key="3">
    <source>
        <dbReference type="ARBA" id="ARBA00022840"/>
    </source>
</evidence>
<dbReference type="InterPro" id="IPR045455">
    <property type="entry name" value="NrS-1_pol-like_helicase"/>
</dbReference>
<dbReference type="InterPro" id="IPR051620">
    <property type="entry name" value="ORF904-like_C"/>
</dbReference>
<dbReference type="AlphaFoldDB" id="A0A2U1B8V0"/>
<dbReference type="RefSeq" id="WP_116882948.1">
    <property type="nucleotide sequence ID" value="NZ_CABMMC010000051.1"/>
</dbReference>
<dbReference type="NCBIfam" id="TIGR01613">
    <property type="entry name" value="primase_Cterm"/>
    <property type="match status" value="1"/>
</dbReference>
<dbReference type="Gene3D" id="3.40.50.300">
    <property type="entry name" value="P-loop containing nucleotide triphosphate hydrolases"/>
    <property type="match status" value="1"/>
</dbReference>
<gene>
    <name evidence="5" type="ORF">C8D82_104102</name>
</gene>
<dbReference type="OrthoDB" id="185753at2"/>
<evidence type="ECO:0000313" key="6">
    <source>
        <dbReference type="Proteomes" id="UP000245959"/>
    </source>
</evidence>
<dbReference type="InterPro" id="IPR027417">
    <property type="entry name" value="P-loop_NTPase"/>
</dbReference>
<keyword evidence="3" id="KW-0067">ATP-binding</keyword>
<keyword evidence="6" id="KW-1185">Reference proteome</keyword>
<proteinExistence type="predicted"/>
<dbReference type="GO" id="GO:0016787">
    <property type="term" value="F:hydrolase activity"/>
    <property type="evidence" value="ECO:0007669"/>
    <property type="project" value="UniProtKB-KW"/>
</dbReference>
<dbReference type="GeneID" id="78294272"/>
<comment type="caution">
    <text evidence="5">The sequence shown here is derived from an EMBL/GenBank/DDBJ whole genome shotgun (WGS) entry which is preliminary data.</text>
</comment>
<dbReference type="Pfam" id="PF19263">
    <property type="entry name" value="DUF5906"/>
    <property type="match status" value="1"/>
</dbReference>
<dbReference type="InterPro" id="IPR006500">
    <property type="entry name" value="Helicase_put_C_phage/plasmid"/>
</dbReference>
<dbReference type="PANTHER" id="PTHR35372:SF2">
    <property type="entry name" value="SF3 HELICASE DOMAIN-CONTAINING PROTEIN"/>
    <property type="match status" value="1"/>
</dbReference>
<dbReference type="PROSITE" id="PS51206">
    <property type="entry name" value="SF3_HELICASE_1"/>
    <property type="match status" value="1"/>
</dbReference>
<organism evidence="5 6">
    <name type="scientific">Victivallis vadensis</name>
    <dbReference type="NCBI Taxonomy" id="172901"/>
    <lineage>
        <taxon>Bacteria</taxon>
        <taxon>Pseudomonadati</taxon>
        <taxon>Lentisphaerota</taxon>
        <taxon>Lentisphaeria</taxon>
        <taxon>Victivallales</taxon>
        <taxon>Victivallaceae</taxon>
        <taxon>Victivallis</taxon>
    </lineage>
</organism>
<evidence type="ECO:0000256" key="1">
    <source>
        <dbReference type="ARBA" id="ARBA00022741"/>
    </source>
</evidence>
<dbReference type="Pfam" id="PF08706">
    <property type="entry name" value="D5_N"/>
    <property type="match status" value="1"/>
</dbReference>
<dbReference type="GO" id="GO:0005524">
    <property type="term" value="F:ATP binding"/>
    <property type="evidence" value="ECO:0007669"/>
    <property type="project" value="UniProtKB-KW"/>
</dbReference>
<keyword evidence="2" id="KW-0378">Hydrolase</keyword>
<protein>
    <submittedName>
        <fullName evidence="5">P4 family phage/plasmid primase-like protein</fullName>
    </submittedName>
</protein>
<accession>A0A2U1B8V0</accession>
<evidence type="ECO:0000313" key="5">
    <source>
        <dbReference type="EMBL" id="PVY44957.1"/>
    </source>
</evidence>